<feature type="region of interest" description="Disordered" evidence="5">
    <location>
        <begin position="457"/>
        <end position="478"/>
    </location>
</feature>
<keyword evidence="3" id="KW-0862">Zinc</keyword>
<evidence type="ECO:0000256" key="5">
    <source>
        <dbReference type="SAM" id="MobiDB-lite"/>
    </source>
</evidence>
<dbReference type="InParanoid" id="A0A0V0QPK9"/>
<keyword evidence="4" id="KW-0175">Coiled coil</keyword>
<keyword evidence="2" id="KW-0863">Zinc-finger</keyword>
<evidence type="ECO:0000313" key="8">
    <source>
        <dbReference type="Proteomes" id="UP000054937"/>
    </source>
</evidence>
<proteinExistence type="predicted"/>
<gene>
    <name evidence="7" type="ORF">PPERSA_08339</name>
</gene>
<dbReference type="EMBL" id="LDAU01000121">
    <property type="protein sequence ID" value="KRX04124.1"/>
    <property type="molecule type" value="Genomic_DNA"/>
</dbReference>
<dbReference type="Proteomes" id="UP000054937">
    <property type="component" value="Unassembled WGS sequence"/>
</dbReference>
<comment type="caution">
    <text evidence="7">The sequence shown here is derived from an EMBL/GenBank/DDBJ whole genome shotgun (WGS) entry which is preliminary data.</text>
</comment>
<dbReference type="PROSITE" id="PS01358">
    <property type="entry name" value="ZF_RANBP2_1"/>
    <property type="match status" value="1"/>
</dbReference>
<dbReference type="AlphaFoldDB" id="A0A0V0QPK9"/>
<keyword evidence="1" id="KW-0479">Metal-binding</keyword>
<evidence type="ECO:0000313" key="7">
    <source>
        <dbReference type="EMBL" id="KRX04124.1"/>
    </source>
</evidence>
<feature type="domain" description="RanBP2-type" evidence="6">
    <location>
        <begin position="534"/>
        <end position="553"/>
    </location>
</feature>
<sequence>MGQKQFNDILVVNNEQPYFLFDGVYCIKCFLNSQIQEEKKGAGNGLAAGDVIRIENYSFSVDLDEKQQVDLVLNLNKFVCTGKSKKDNFNLQQFKMVNQIEDIYLQTTRKKLILKQQQQRNNLDNYLGSLHIFLNFEKFQQEKEKYMDQVKQEKMQTYIVCKGGLKTSKMQDNLKAVQFYILGENENIDKKVKQEKNDNALKYFLENQNQISQTKQGINSTYNFNNNNLCNIRKSKYGMVKLEEDQIQQQLIGIPKILQNGQYYIQNQNLSQKFEFDFNVKNQNNKNNREQQKFFDIRNLDLSLPSSLQINQSAFKLKLGKEIQNLENLSLNSEQAIQKDQNNFNQQKNNINQNQNKFISFNQRNKVVRKNPKIFQQILQESQKENEYIKTLIEKNQFLEIKQEKESQNGDENQNQQGMMIQEKQLLDIYDPNRKNQGYPKSNKEVRKQRNQAVIVEKQKKKKQRDPRPAFVIRSDSESGEESNEIIFLKDEQKSEFKSENQVQLQKSFGFSNIKIKEDSLQIGKNDKEICQNWFCKFCNSINVFSKQGCSVCKLPQNEFMQRSQISQYQLKQQEQSQAPISVSLNMGNMLQNIDQNQRQFTKKRKKSQQKIILIDDDDDQEIQNIDIKLHNGIDNGQKIEEKKQNFIDLNDEKKKSDYNDDKEIYFLSEPQKKQKTENKFHYQLKLVQQEQMQHNQQKQLLSQMKKDNQKQIIQVDSDSDTDTQLVYQKKNDNFINFQNILHQSNGNLGRENMEIEILNQKSLVDNQQQQEFKKQLNNNYIDIQS</sequence>
<feature type="coiled-coil region" evidence="4">
    <location>
        <begin position="323"/>
        <end position="357"/>
    </location>
</feature>
<keyword evidence="8" id="KW-1185">Reference proteome</keyword>
<name>A0A0V0QPK9_PSEPJ</name>
<dbReference type="InterPro" id="IPR001876">
    <property type="entry name" value="Znf_RanBP2"/>
</dbReference>
<protein>
    <recommendedName>
        <fullName evidence="6">RanBP2-type domain-containing protein</fullName>
    </recommendedName>
</protein>
<accession>A0A0V0QPK9</accession>
<organism evidence="7 8">
    <name type="scientific">Pseudocohnilembus persalinus</name>
    <name type="common">Ciliate</name>
    <dbReference type="NCBI Taxonomy" id="266149"/>
    <lineage>
        <taxon>Eukaryota</taxon>
        <taxon>Sar</taxon>
        <taxon>Alveolata</taxon>
        <taxon>Ciliophora</taxon>
        <taxon>Intramacronucleata</taxon>
        <taxon>Oligohymenophorea</taxon>
        <taxon>Scuticociliatia</taxon>
        <taxon>Philasterida</taxon>
        <taxon>Pseudocohnilembidae</taxon>
        <taxon>Pseudocohnilembus</taxon>
    </lineage>
</organism>
<dbReference type="GO" id="GO:0008270">
    <property type="term" value="F:zinc ion binding"/>
    <property type="evidence" value="ECO:0007669"/>
    <property type="project" value="UniProtKB-KW"/>
</dbReference>
<evidence type="ECO:0000256" key="2">
    <source>
        <dbReference type="ARBA" id="ARBA00022771"/>
    </source>
</evidence>
<reference evidence="7 8" key="1">
    <citation type="journal article" date="2015" name="Sci. Rep.">
        <title>Genome of the facultative scuticociliatosis pathogen Pseudocohnilembus persalinus provides insight into its virulence through horizontal gene transfer.</title>
        <authorList>
            <person name="Xiong J."/>
            <person name="Wang G."/>
            <person name="Cheng J."/>
            <person name="Tian M."/>
            <person name="Pan X."/>
            <person name="Warren A."/>
            <person name="Jiang C."/>
            <person name="Yuan D."/>
            <person name="Miao W."/>
        </authorList>
    </citation>
    <scope>NUCLEOTIDE SEQUENCE [LARGE SCALE GENOMIC DNA]</scope>
    <source>
        <strain evidence="7">36N120E</strain>
    </source>
</reference>
<evidence type="ECO:0000259" key="6">
    <source>
        <dbReference type="PROSITE" id="PS01358"/>
    </source>
</evidence>
<evidence type="ECO:0000256" key="1">
    <source>
        <dbReference type="ARBA" id="ARBA00022723"/>
    </source>
</evidence>
<evidence type="ECO:0000256" key="3">
    <source>
        <dbReference type="ARBA" id="ARBA00022833"/>
    </source>
</evidence>
<evidence type="ECO:0000256" key="4">
    <source>
        <dbReference type="SAM" id="Coils"/>
    </source>
</evidence>